<dbReference type="OrthoDB" id="1938712at2759"/>
<dbReference type="Pfam" id="PF17921">
    <property type="entry name" value="Integrase_H2C2"/>
    <property type="match status" value="1"/>
</dbReference>
<evidence type="ECO:0000313" key="2">
    <source>
        <dbReference type="EMBL" id="KZV17593.1"/>
    </source>
</evidence>
<dbReference type="SUPFAM" id="SSF53098">
    <property type="entry name" value="Ribonuclease H-like"/>
    <property type="match status" value="1"/>
</dbReference>
<dbReference type="PANTHER" id="PTHR37984:SF5">
    <property type="entry name" value="PROTEIN NYNRIN-LIKE"/>
    <property type="match status" value="1"/>
</dbReference>
<dbReference type="InterPro" id="IPR041588">
    <property type="entry name" value="Integrase_H2C2"/>
</dbReference>
<dbReference type="GO" id="GO:0015074">
    <property type="term" value="P:DNA integration"/>
    <property type="evidence" value="ECO:0007669"/>
    <property type="project" value="InterPro"/>
</dbReference>
<dbReference type="GO" id="GO:0003676">
    <property type="term" value="F:nucleic acid binding"/>
    <property type="evidence" value="ECO:0007669"/>
    <property type="project" value="InterPro"/>
</dbReference>
<evidence type="ECO:0000259" key="1">
    <source>
        <dbReference type="PROSITE" id="PS50994"/>
    </source>
</evidence>
<name>A0A2Z7A7P2_9LAMI</name>
<dbReference type="Gene3D" id="3.30.420.10">
    <property type="entry name" value="Ribonuclease H-like superfamily/Ribonuclease H"/>
    <property type="match status" value="1"/>
</dbReference>
<keyword evidence="3" id="KW-1185">Reference proteome</keyword>
<feature type="domain" description="Integrase catalytic" evidence="1">
    <location>
        <begin position="78"/>
        <end position="228"/>
    </location>
</feature>
<dbReference type="InterPro" id="IPR012337">
    <property type="entry name" value="RNaseH-like_sf"/>
</dbReference>
<dbReference type="InterPro" id="IPR050951">
    <property type="entry name" value="Retrovirus_Pol_polyprotein"/>
</dbReference>
<sequence>MNNRLVVPDVAELKDALLRETHCSRYSVHPGSRRMYNILKSQFWWNAMKRDITELVARRLTCQQVKAERMKPGGMLQSLEIPQWNWEHIAMDFVTHLPRTIRGCDAIWVIVDRLSKSAHFIPYDRTYSYKKMAQLYMDNVVRLHGIPVSIVSDRDPRFTSKFWSSLQDALGTKLAMSTAYHPQTDGQTERTIQTLEDMLRSVIMDFGGNWQDTLSLVEFSYNNSLHDY</sequence>
<dbReference type="Proteomes" id="UP000250235">
    <property type="component" value="Unassembled WGS sequence"/>
</dbReference>
<dbReference type="PANTHER" id="PTHR37984">
    <property type="entry name" value="PROTEIN CBG26694"/>
    <property type="match status" value="1"/>
</dbReference>
<gene>
    <name evidence="2" type="ORF">F511_37213</name>
</gene>
<organism evidence="2 3">
    <name type="scientific">Dorcoceras hygrometricum</name>
    <dbReference type="NCBI Taxonomy" id="472368"/>
    <lineage>
        <taxon>Eukaryota</taxon>
        <taxon>Viridiplantae</taxon>
        <taxon>Streptophyta</taxon>
        <taxon>Embryophyta</taxon>
        <taxon>Tracheophyta</taxon>
        <taxon>Spermatophyta</taxon>
        <taxon>Magnoliopsida</taxon>
        <taxon>eudicotyledons</taxon>
        <taxon>Gunneridae</taxon>
        <taxon>Pentapetalae</taxon>
        <taxon>asterids</taxon>
        <taxon>lamiids</taxon>
        <taxon>Lamiales</taxon>
        <taxon>Gesneriaceae</taxon>
        <taxon>Didymocarpoideae</taxon>
        <taxon>Trichosporeae</taxon>
        <taxon>Loxocarpinae</taxon>
        <taxon>Dorcoceras</taxon>
    </lineage>
</organism>
<dbReference type="AlphaFoldDB" id="A0A2Z7A7P2"/>
<dbReference type="InterPro" id="IPR036397">
    <property type="entry name" value="RNaseH_sf"/>
</dbReference>
<evidence type="ECO:0000313" key="3">
    <source>
        <dbReference type="Proteomes" id="UP000250235"/>
    </source>
</evidence>
<reference evidence="2 3" key="1">
    <citation type="journal article" date="2015" name="Proc. Natl. Acad. Sci. U.S.A.">
        <title>The resurrection genome of Boea hygrometrica: A blueprint for survival of dehydration.</title>
        <authorList>
            <person name="Xiao L."/>
            <person name="Yang G."/>
            <person name="Zhang L."/>
            <person name="Yang X."/>
            <person name="Zhao S."/>
            <person name="Ji Z."/>
            <person name="Zhou Q."/>
            <person name="Hu M."/>
            <person name="Wang Y."/>
            <person name="Chen M."/>
            <person name="Xu Y."/>
            <person name="Jin H."/>
            <person name="Xiao X."/>
            <person name="Hu G."/>
            <person name="Bao F."/>
            <person name="Hu Y."/>
            <person name="Wan P."/>
            <person name="Li L."/>
            <person name="Deng X."/>
            <person name="Kuang T."/>
            <person name="Xiang C."/>
            <person name="Zhu J.K."/>
            <person name="Oliver M.J."/>
            <person name="He Y."/>
        </authorList>
    </citation>
    <scope>NUCLEOTIDE SEQUENCE [LARGE SCALE GENOMIC DNA]</scope>
    <source>
        <strain evidence="3">cv. XS01</strain>
    </source>
</reference>
<accession>A0A2Z7A7P2</accession>
<dbReference type="EMBL" id="KV018130">
    <property type="protein sequence ID" value="KZV17593.1"/>
    <property type="molecule type" value="Genomic_DNA"/>
</dbReference>
<dbReference type="Gene3D" id="1.10.340.70">
    <property type="match status" value="1"/>
</dbReference>
<dbReference type="InterPro" id="IPR001584">
    <property type="entry name" value="Integrase_cat-core"/>
</dbReference>
<protein>
    <recommendedName>
        <fullName evidence="1">Integrase catalytic domain-containing protein</fullName>
    </recommendedName>
</protein>
<dbReference type="PROSITE" id="PS50994">
    <property type="entry name" value="INTEGRASE"/>
    <property type="match status" value="1"/>
</dbReference>
<proteinExistence type="predicted"/>